<dbReference type="Proteomes" id="UP001177943">
    <property type="component" value="Chromosome"/>
</dbReference>
<dbReference type="InterPro" id="IPR011047">
    <property type="entry name" value="Quinoprotein_ADH-like_sf"/>
</dbReference>
<gene>
    <name evidence="3" type="ORF">QNH46_06370</name>
</gene>
<feature type="signal peptide" evidence="1">
    <location>
        <begin position="1"/>
        <end position="22"/>
    </location>
</feature>
<dbReference type="PANTHER" id="PTHR34512:SF30">
    <property type="entry name" value="OUTER MEMBRANE PROTEIN ASSEMBLY FACTOR BAMB"/>
    <property type="match status" value="1"/>
</dbReference>
<dbReference type="KEGG" id="pwn:QNH46_06370"/>
<name>A0AA95I6G9_9BACL</name>
<evidence type="ECO:0000313" key="4">
    <source>
        <dbReference type="Proteomes" id="UP001177943"/>
    </source>
</evidence>
<dbReference type="Gene3D" id="2.130.10.10">
    <property type="entry name" value="YVTN repeat-like/Quinoprotein amine dehydrogenase"/>
    <property type="match status" value="1"/>
</dbReference>
<feature type="chain" id="PRO_5041647392" evidence="1">
    <location>
        <begin position="23"/>
        <end position="759"/>
    </location>
</feature>
<evidence type="ECO:0000313" key="3">
    <source>
        <dbReference type="EMBL" id="WHX50286.1"/>
    </source>
</evidence>
<protein>
    <submittedName>
        <fullName evidence="3">PQQ-binding-like beta-propeller repeat protein</fullName>
    </submittedName>
</protein>
<dbReference type="PANTHER" id="PTHR34512">
    <property type="entry name" value="CELL SURFACE PROTEIN"/>
    <property type="match status" value="1"/>
</dbReference>
<dbReference type="AlphaFoldDB" id="A0AA95I6G9"/>
<dbReference type="Pfam" id="PF13360">
    <property type="entry name" value="PQQ_2"/>
    <property type="match status" value="1"/>
</dbReference>
<dbReference type="RefSeq" id="WP_283927368.1">
    <property type="nucleotide sequence ID" value="NZ_CP126084.1"/>
</dbReference>
<evidence type="ECO:0000259" key="2">
    <source>
        <dbReference type="Pfam" id="PF13360"/>
    </source>
</evidence>
<evidence type="ECO:0000256" key="1">
    <source>
        <dbReference type="SAM" id="SignalP"/>
    </source>
</evidence>
<keyword evidence="1" id="KW-0732">Signal</keyword>
<dbReference type="SUPFAM" id="SSF50998">
    <property type="entry name" value="Quinoprotein alcohol dehydrogenase-like"/>
    <property type="match status" value="1"/>
</dbReference>
<dbReference type="InterPro" id="IPR015943">
    <property type="entry name" value="WD40/YVTN_repeat-like_dom_sf"/>
</dbReference>
<accession>A0AA95I6G9</accession>
<dbReference type="InterPro" id="IPR002372">
    <property type="entry name" value="PQQ_rpt_dom"/>
</dbReference>
<proteinExistence type="predicted"/>
<sequence length="759" mass="84523">MNIRGFMVICTALLLTQLLAEAPTSANVKGSSNSQANLIQAQKASAHIRAGDQLKLKQEAPYFADPLSGKEPIDSFHVNYYGRQGESFSVQDVSGEMVLLQDPSRGKLWVPVWYTTAASSRVSTIAPTSVTLRANTKVSLTPGSMVQWSASALGNREERQISVARWDDWYGIVVSPAHWHEDYIMNRPILLWVHESRITKQEEMSEGLMEPSSTIPMTAVRDIVDLLLHKGASAEETAKFLGEPAVKEHSGNVELAGQTFLLGESWRFVRPEGQFIAILSPAGRLETGKWIWPAGDKPMSGLFTGDDYPFIHHFMAGPLPDTLKLPYVWRNQGDLQYAYLTGASDNVLVVQGDDGRFSGMHDDSNIYGIDRLTGDKLWQIDAGYGRLLKMMGNTDDSVTVYTSFSPEKKAYEDRVRHIRLADGEVLWETRLEGGEEGRFLEIGGAKNSVIIYDRPDMGRETGHLAVLDRTTGKQKWGIAIQGDYRVLNSGADDPYVLIQTGQLLQARDTNTGKIAWTLKADTITGEDPHLYPYYAGGPRTDPFASEHRLRRWMLHGDQWLLVDLETGSEAARYPAKTGERFEVLNERYLLIQRQLPVKSESFGSSVESYESLLYDSAADKMLWTLPGQASKGIIEGEHMYLVLDGVPVKAELQTGRIVWKLPVTASQDYSLMTPGSYVLLEDYVLLPYGYDLLALGKKDGHIAGRIQNIWMGYAELREQISRDGLLNRTGDEIYAGSANGALTRLSLKELESILKSSEK</sequence>
<feature type="domain" description="Pyrrolo-quinoline quinone repeat" evidence="2">
    <location>
        <begin position="344"/>
        <end position="517"/>
    </location>
</feature>
<dbReference type="EMBL" id="CP126084">
    <property type="protein sequence ID" value="WHX50286.1"/>
    <property type="molecule type" value="Genomic_DNA"/>
</dbReference>
<reference evidence="3" key="1">
    <citation type="submission" date="2023-05" db="EMBL/GenBank/DDBJ databases">
        <title>Comparative genomics of Bacillaceae isolates and their secondary metabolite potential.</title>
        <authorList>
            <person name="Song L."/>
            <person name="Nielsen L.J."/>
            <person name="Mohite O."/>
            <person name="Xu X."/>
            <person name="Weber T."/>
            <person name="Kovacs A.T."/>
        </authorList>
    </citation>
    <scope>NUCLEOTIDE SEQUENCE</scope>
    <source>
        <strain evidence="3">B2_4</strain>
    </source>
</reference>
<organism evidence="3 4">
    <name type="scientific">Paenibacillus woosongensis</name>
    <dbReference type="NCBI Taxonomy" id="307580"/>
    <lineage>
        <taxon>Bacteria</taxon>
        <taxon>Bacillati</taxon>
        <taxon>Bacillota</taxon>
        <taxon>Bacilli</taxon>
        <taxon>Bacillales</taxon>
        <taxon>Paenibacillaceae</taxon>
        <taxon>Paenibacillus</taxon>
    </lineage>
</organism>